<dbReference type="AlphaFoldDB" id="A0A1A8WLP4"/>
<keyword evidence="2" id="KW-0812">Transmembrane</keyword>
<organism evidence="3 4">
    <name type="scientific">Plasmodium ovale curtisi</name>
    <dbReference type="NCBI Taxonomy" id="864141"/>
    <lineage>
        <taxon>Eukaryota</taxon>
        <taxon>Sar</taxon>
        <taxon>Alveolata</taxon>
        <taxon>Apicomplexa</taxon>
        <taxon>Aconoidasida</taxon>
        <taxon>Haemosporida</taxon>
        <taxon>Plasmodiidae</taxon>
        <taxon>Plasmodium</taxon>
        <taxon>Plasmodium (Plasmodium)</taxon>
    </lineage>
</organism>
<name>A0A1A8WLP4_PLAOA</name>
<evidence type="ECO:0000313" key="3">
    <source>
        <dbReference type="EMBL" id="SBS93119.1"/>
    </source>
</evidence>
<reference evidence="4" key="1">
    <citation type="submission" date="2016-05" db="EMBL/GenBank/DDBJ databases">
        <authorList>
            <person name="Naeem Raeece"/>
        </authorList>
    </citation>
    <scope>NUCLEOTIDE SEQUENCE [LARGE SCALE GENOMIC DNA]</scope>
</reference>
<gene>
    <name evidence="3" type="ORF">POVCU2_0079140</name>
</gene>
<evidence type="ECO:0000313" key="4">
    <source>
        <dbReference type="Proteomes" id="UP000078560"/>
    </source>
</evidence>
<feature type="region of interest" description="Disordered" evidence="1">
    <location>
        <begin position="160"/>
        <end position="180"/>
    </location>
</feature>
<keyword evidence="2" id="KW-0472">Membrane</keyword>
<dbReference type="EMBL" id="FLQU01001464">
    <property type="protein sequence ID" value="SBS93119.1"/>
    <property type="molecule type" value="Genomic_DNA"/>
</dbReference>
<feature type="compositionally biased region" description="Polar residues" evidence="1">
    <location>
        <begin position="219"/>
        <end position="237"/>
    </location>
</feature>
<feature type="compositionally biased region" description="Basic and acidic residues" evidence="1">
    <location>
        <begin position="268"/>
        <end position="277"/>
    </location>
</feature>
<keyword evidence="2" id="KW-1133">Transmembrane helix</keyword>
<evidence type="ECO:0000256" key="2">
    <source>
        <dbReference type="SAM" id="Phobius"/>
    </source>
</evidence>
<feature type="transmembrane region" description="Helical" evidence="2">
    <location>
        <begin position="423"/>
        <end position="445"/>
    </location>
</feature>
<feature type="region of interest" description="Disordered" evidence="1">
    <location>
        <begin position="213"/>
        <end position="332"/>
    </location>
</feature>
<sequence length="490" mass="55802">MATIHVVSSSSPDTSRRDKCISILSDIQSAVTFKIAELHKTKEEDANFIEICTYLGQYLDYYEEDIKACYVDDFLYLYEIIISLLNEEFSKSPQYIKCIQKVTFDIKEQIDPKNKIRDSHTEKGSEKRKIQLEEKVNKILKSAEEPLEMKELEHNVPLETDTKIKTEEERVGRQTNLEQPEYSVPSLQLDMHAGVQPEITASLDTLRAQKTVTRDEAISNHSESALTPSKESTSTEVPTDRDAGQKVPLIRDSDNEDPSTLETSPTSVERRIPKEDPPSQEETSFVKDSSPEDNPFGKGESSHKYGLPGVVDSSDTNSLHSAHSLVEGKPNNEQSVQLLKRNQEQTHIGHTYTNNVLTQNANAEQHKKNSDFSVDTKNPGYQNRINSEIVTSEISDVSETKIFREDKDSSTTEAEPTINSLKMYVIIGLSIIGFLLLLILLFKFTPLGSRFYKKKKKKRQEIQEELERMMYSPSNFNENNMYLSYAHLEE</sequence>
<feature type="compositionally biased region" description="Basic and acidic residues" evidence="1">
    <location>
        <begin position="238"/>
        <end position="253"/>
    </location>
</feature>
<evidence type="ECO:0000256" key="1">
    <source>
        <dbReference type="SAM" id="MobiDB-lite"/>
    </source>
</evidence>
<feature type="compositionally biased region" description="Basic and acidic residues" evidence="1">
    <location>
        <begin position="160"/>
        <end position="172"/>
    </location>
</feature>
<accession>A0A1A8WLP4</accession>
<proteinExistence type="predicted"/>
<dbReference type="Proteomes" id="UP000078560">
    <property type="component" value="Unassembled WGS sequence"/>
</dbReference>
<protein>
    <submittedName>
        <fullName evidence="3">PIR Superfamily Protein</fullName>
    </submittedName>
</protein>
<dbReference type="VEuPathDB" id="PlasmoDB:PocGH01_00182800"/>